<gene>
    <name evidence="1" type="ORF">M404DRAFT_32122</name>
</gene>
<reference evidence="2" key="2">
    <citation type="submission" date="2015-01" db="EMBL/GenBank/DDBJ databases">
        <title>Evolutionary Origins and Diversification of the Mycorrhizal Mutualists.</title>
        <authorList>
            <consortium name="DOE Joint Genome Institute"/>
            <consortium name="Mycorrhizal Genomics Consortium"/>
            <person name="Kohler A."/>
            <person name="Kuo A."/>
            <person name="Nagy L.G."/>
            <person name="Floudas D."/>
            <person name="Copeland A."/>
            <person name="Barry K.W."/>
            <person name="Cichocki N."/>
            <person name="Veneault-Fourrey C."/>
            <person name="LaButti K."/>
            <person name="Lindquist E.A."/>
            <person name="Lipzen A."/>
            <person name="Lundell T."/>
            <person name="Morin E."/>
            <person name="Murat C."/>
            <person name="Riley R."/>
            <person name="Ohm R."/>
            <person name="Sun H."/>
            <person name="Tunlid A."/>
            <person name="Henrissat B."/>
            <person name="Grigoriev I.V."/>
            <person name="Hibbett D.S."/>
            <person name="Martin F."/>
        </authorList>
    </citation>
    <scope>NUCLEOTIDE SEQUENCE [LARGE SCALE GENOMIC DNA]</scope>
    <source>
        <strain evidence="2">Marx 270</strain>
    </source>
</reference>
<dbReference type="HOGENOM" id="CLU_1993561_0_0_1"/>
<dbReference type="AlphaFoldDB" id="A0A0C3JJ75"/>
<name>A0A0C3JJ75_PISTI</name>
<dbReference type="STRING" id="870435.A0A0C3JJ75"/>
<dbReference type="EMBL" id="KN832026">
    <property type="protein sequence ID" value="KIN97651.1"/>
    <property type="molecule type" value="Genomic_DNA"/>
</dbReference>
<sequence length="125" mass="13944">MTLHEENIWHLLSPQVGPSSSPIRPDTTPLLLEVLTELAELATPLLNLQSTPLPCKVSEQFQLDWDVIDHDQLYFPSLQDETLTMMASTLAVWLAHSNDLNSSDEDGSSSFDVPDESFEPVFAFS</sequence>
<keyword evidence="2" id="KW-1185">Reference proteome</keyword>
<organism evidence="1 2">
    <name type="scientific">Pisolithus tinctorius Marx 270</name>
    <dbReference type="NCBI Taxonomy" id="870435"/>
    <lineage>
        <taxon>Eukaryota</taxon>
        <taxon>Fungi</taxon>
        <taxon>Dikarya</taxon>
        <taxon>Basidiomycota</taxon>
        <taxon>Agaricomycotina</taxon>
        <taxon>Agaricomycetes</taxon>
        <taxon>Agaricomycetidae</taxon>
        <taxon>Boletales</taxon>
        <taxon>Sclerodermatineae</taxon>
        <taxon>Pisolithaceae</taxon>
        <taxon>Pisolithus</taxon>
    </lineage>
</organism>
<proteinExistence type="predicted"/>
<evidence type="ECO:0000313" key="2">
    <source>
        <dbReference type="Proteomes" id="UP000054217"/>
    </source>
</evidence>
<accession>A0A0C3JJ75</accession>
<evidence type="ECO:0000313" key="1">
    <source>
        <dbReference type="EMBL" id="KIN97651.1"/>
    </source>
</evidence>
<dbReference type="InParanoid" id="A0A0C3JJ75"/>
<reference evidence="1 2" key="1">
    <citation type="submission" date="2014-04" db="EMBL/GenBank/DDBJ databases">
        <authorList>
            <consortium name="DOE Joint Genome Institute"/>
            <person name="Kuo A."/>
            <person name="Kohler A."/>
            <person name="Costa M.D."/>
            <person name="Nagy L.G."/>
            <person name="Floudas D."/>
            <person name="Copeland A."/>
            <person name="Barry K.W."/>
            <person name="Cichocki N."/>
            <person name="Veneault-Fourrey C."/>
            <person name="LaButti K."/>
            <person name="Lindquist E.A."/>
            <person name="Lipzen A."/>
            <person name="Lundell T."/>
            <person name="Morin E."/>
            <person name="Murat C."/>
            <person name="Sun H."/>
            <person name="Tunlid A."/>
            <person name="Henrissat B."/>
            <person name="Grigoriev I.V."/>
            <person name="Hibbett D.S."/>
            <person name="Martin F."/>
            <person name="Nordberg H.P."/>
            <person name="Cantor M.N."/>
            <person name="Hua S.X."/>
        </authorList>
    </citation>
    <scope>NUCLEOTIDE SEQUENCE [LARGE SCALE GENOMIC DNA]</scope>
    <source>
        <strain evidence="1 2">Marx 270</strain>
    </source>
</reference>
<dbReference type="Proteomes" id="UP000054217">
    <property type="component" value="Unassembled WGS sequence"/>
</dbReference>
<protein>
    <submittedName>
        <fullName evidence="1">Uncharacterized protein</fullName>
    </submittedName>
</protein>
<dbReference type="OrthoDB" id="10534093at2759"/>